<feature type="transmembrane region" description="Helical" evidence="1">
    <location>
        <begin position="40"/>
        <end position="61"/>
    </location>
</feature>
<proteinExistence type="predicted"/>
<dbReference type="AlphaFoldDB" id="A0A0S4M4J6"/>
<protein>
    <submittedName>
        <fullName evidence="2">Putative membrane protein</fullName>
    </submittedName>
</protein>
<organism evidence="2 3">
    <name type="scientific">Candidatus Ichthyocystis hellenicum</name>
    <dbReference type="NCBI Taxonomy" id="1561003"/>
    <lineage>
        <taxon>Bacteria</taxon>
        <taxon>Pseudomonadati</taxon>
        <taxon>Pseudomonadota</taxon>
        <taxon>Betaproteobacteria</taxon>
        <taxon>Burkholderiales</taxon>
        <taxon>Candidatus Ichthyocystis</taxon>
    </lineage>
</organism>
<dbReference type="STRING" id="1561003.Ark11_0343"/>
<keyword evidence="1" id="KW-0472">Membrane</keyword>
<feature type="transmembrane region" description="Helical" evidence="1">
    <location>
        <begin position="6"/>
        <end position="28"/>
    </location>
</feature>
<keyword evidence="1" id="KW-0812">Transmembrane</keyword>
<dbReference type="EMBL" id="LN906597">
    <property type="protein sequence ID" value="CUT17197.1"/>
    <property type="molecule type" value="Genomic_DNA"/>
</dbReference>
<evidence type="ECO:0000313" key="2">
    <source>
        <dbReference type="EMBL" id="CUT17197.1"/>
    </source>
</evidence>
<dbReference type="Proteomes" id="UP000198651">
    <property type="component" value="Chromosome I"/>
</dbReference>
<keyword evidence="3" id="KW-1185">Reference proteome</keyword>
<dbReference type="RefSeq" id="WP_092343134.1">
    <property type="nucleotide sequence ID" value="NZ_FLSL01000092.1"/>
</dbReference>
<evidence type="ECO:0000313" key="3">
    <source>
        <dbReference type="Proteomes" id="UP000198651"/>
    </source>
</evidence>
<sequence>MSYVSLFFVRAVIAVTNSVLFFLFGRLVSQFYTALNRRSLMVALCNITTAMVCFPLIFSWISLFGSNRISRLLNSLYWQDGRSFLEKALRTCDDLVANTSLPLLPSVTYTLREVREEVTATPTSYISEKLSPLYAVMVGEGSTRVPYFFVEPLVMEREYVNS</sequence>
<gene>
    <name evidence="2" type="ORF">Ark11_0343</name>
</gene>
<evidence type="ECO:0000256" key="1">
    <source>
        <dbReference type="SAM" id="Phobius"/>
    </source>
</evidence>
<reference evidence="3" key="1">
    <citation type="submission" date="2015-11" db="EMBL/GenBank/DDBJ databases">
        <authorList>
            <person name="Seth-Smith H.M.B."/>
        </authorList>
    </citation>
    <scope>NUCLEOTIDE SEQUENCE [LARGE SCALE GENOMIC DNA]</scope>
    <source>
        <strain evidence="3">2013Ark11</strain>
    </source>
</reference>
<dbReference type="OrthoDB" id="9867401at2"/>
<name>A0A0S4M4J6_9BURK</name>
<accession>A0A0S4M4J6</accession>
<keyword evidence="1" id="KW-1133">Transmembrane helix</keyword>